<dbReference type="InterPro" id="IPR027469">
    <property type="entry name" value="Cation_efflux_TMD_sf"/>
</dbReference>
<dbReference type="AlphaFoldDB" id="A0A1I7MVC7"/>
<evidence type="ECO:0000313" key="13">
    <source>
        <dbReference type="Proteomes" id="UP000199423"/>
    </source>
</evidence>
<feature type="transmembrane region" description="Helical" evidence="9">
    <location>
        <begin position="12"/>
        <end position="34"/>
    </location>
</feature>
<evidence type="ECO:0000256" key="8">
    <source>
        <dbReference type="ARBA" id="ARBA00068882"/>
    </source>
</evidence>
<accession>A0A1I7MVC7</accession>
<dbReference type="Pfam" id="PF16916">
    <property type="entry name" value="ZT_dimer"/>
    <property type="match status" value="1"/>
</dbReference>
<dbReference type="InterPro" id="IPR027470">
    <property type="entry name" value="Cation_efflux_CTD"/>
</dbReference>
<dbReference type="GO" id="GO:0015093">
    <property type="term" value="F:ferrous iron transmembrane transporter activity"/>
    <property type="evidence" value="ECO:0007669"/>
    <property type="project" value="TreeGrafter"/>
</dbReference>
<dbReference type="SUPFAM" id="SSF160240">
    <property type="entry name" value="Cation efflux protein cytoplasmic domain-like"/>
    <property type="match status" value="1"/>
</dbReference>
<dbReference type="PANTHER" id="PTHR43840:SF15">
    <property type="entry name" value="MITOCHONDRIAL METAL TRANSPORTER 1-RELATED"/>
    <property type="match status" value="1"/>
</dbReference>
<dbReference type="STRING" id="51670.SAMN04488557_0442"/>
<name>A0A1I7MVC7_9HYPH</name>
<dbReference type="GO" id="GO:0015341">
    <property type="term" value="F:zinc efflux antiporter activity"/>
    <property type="evidence" value="ECO:0007669"/>
    <property type="project" value="TreeGrafter"/>
</dbReference>
<evidence type="ECO:0000256" key="3">
    <source>
        <dbReference type="ARBA" id="ARBA00022448"/>
    </source>
</evidence>
<organism evidence="12 13">
    <name type="scientific">Hyphomicrobium facile</name>
    <dbReference type="NCBI Taxonomy" id="51670"/>
    <lineage>
        <taxon>Bacteria</taxon>
        <taxon>Pseudomonadati</taxon>
        <taxon>Pseudomonadota</taxon>
        <taxon>Alphaproteobacteria</taxon>
        <taxon>Hyphomicrobiales</taxon>
        <taxon>Hyphomicrobiaceae</taxon>
        <taxon>Hyphomicrobium</taxon>
    </lineage>
</organism>
<keyword evidence="5 9" id="KW-0812">Transmembrane</keyword>
<dbReference type="Gene3D" id="3.30.70.1350">
    <property type="entry name" value="Cation efflux protein, cytoplasmic domain"/>
    <property type="match status" value="1"/>
</dbReference>
<feature type="domain" description="Cation efflux protein transmembrane" evidence="10">
    <location>
        <begin position="19"/>
        <end position="210"/>
    </location>
</feature>
<dbReference type="InterPro" id="IPR002524">
    <property type="entry name" value="Cation_efflux"/>
</dbReference>
<gene>
    <name evidence="12" type="ORF">SAMN04488557_0442</name>
</gene>
<dbReference type="SUPFAM" id="SSF161111">
    <property type="entry name" value="Cation efflux protein transmembrane domain-like"/>
    <property type="match status" value="1"/>
</dbReference>
<keyword evidence="6 9" id="KW-1133">Transmembrane helix</keyword>
<dbReference type="FunFam" id="3.30.70.1350:FF:000002">
    <property type="entry name" value="Ferrous-iron efflux pump FieF"/>
    <property type="match status" value="1"/>
</dbReference>
<evidence type="ECO:0000256" key="6">
    <source>
        <dbReference type="ARBA" id="ARBA00022989"/>
    </source>
</evidence>
<dbReference type="GO" id="GO:0005886">
    <property type="term" value="C:plasma membrane"/>
    <property type="evidence" value="ECO:0007669"/>
    <property type="project" value="UniProtKB-SubCell"/>
</dbReference>
<dbReference type="Pfam" id="PF01545">
    <property type="entry name" value="Cation_efflux"/>
    <property type="match status" value="1"/>
</dbReference>
<evidence type="ECO:0000313" key="12">
    <source>
        <dbReference type="EMBL" id="SFV26362.1"/>
    </source>
</evidence>
<evidence type="ECO:0000256" key="9">
    <source>
        <dbReference type="SAM" id="Phobius"/>
    </source>
</evidence>
<comment type="similarity">
    <text evidence="2">Belongs to the cation diffusion facilitator (CDF) transporter (TC 2.A.4) family.</text>
</comment>
<feature type="transmembrane region" description="Helical" evidence="9">
    <location>
        <begin position="40"/>
        <end position="63"/>
    </location>
</feature>
<keyword evidence="4" id="KW-1003">Cell membrane</keyword>
<dbReference type="Proteomes" id="UP000199423">
    <property type="component" value="Unassembled WGS sequence"/>
</dbReference>
<sequence length="305" mass="32370">MSTLTKNEHGRIARIAAINIGVALTVVTLKYIAYAVSGSVALFSDALESIVNVMTAIAAFSAIRLSAKPADADHPFGHYKAEFLAAMFEGAMIAVAAVLIMIKAYSGLVNGVELAHPGLGLIINIVSTVINAGWAWALIKWGTNWRSPALVADGQHLFTDVITSVGVVAALIVAILTGWTILDPLIAAAVATHILFMGYNIATDSMSRLMDQAASPEIEGRIRGVIEANGHGALEAHDIRTRQAGRALFIEFHLVVPGTMTVDDAHVICDRLEDSIEQSIEGSEVVIHVEPEHKAKPEESGAVPL</sequence>
<dbReference type="EMBL" id="FPCH01000001">
    <property type="protein sequence ID" value="SFV26362.1"/>
    <property type="molecule type" value="Genomic_DNA"/>
</dbReference>
<keyword evidence="3" id="KW-0813">Transport</keyword>
<evidence type="ECO:0000259" key="10">
    <source>
        <dbReference type="Pfam" id="PF01545"/>
    </source>
</evidence>
<evidence type="ECO:0000256" key="2">
    <source>
        <dbReference type="ARBA" id="ARBA00008114"/>
    </source>
</evidence>
<dbReference type="Gene3D" id="1.20.1510.10">
    <property type="entry name" value="Cation efflux protein transmembrane domain"/>
    <property type="match status" value="1"/>
</dbReference>
<keyword evidence="13" id="KW-1185">Reference proteome</keyword>
<evidence type="ECO:0000256" key="5">
    <source>
        <dbReference type="ARBA" id="ARBA00022692"/>
    </source>
</evidence>
<comment type="subcellular location">
    <subcellularLocation>
        <location evidence="1">Cell membrane</location>
        <topology evidence="1">Multi-pass membrane protein</topology>
    </subcellularLocation>
</comment>
<evidence type="ECO:0000256" key="4">
    <source>
        <dbReference type="ARBA" id="ARBA00022475"/>
    </source>
</evidence>
<dbReference type="GO" id="GO:0006882">
    <property type="term" value="P:intracellular zinc ion homeostasis"/>
    <property type="evidence" value="ECO:0007669"/>
    <property type="project" value="TreeGrafter"/>
</dbReference>
<dbReference type="GO" id="GO:0015086">
    <property type="term" value="F:cadmium ion transmembrane transporter activity"/>
    <property type="evidence" value="ECO:0007669"/>
    <property type="project" value="TreeGrafter"/>
</dbReference>
<reference evidence="13" key="1">
    <citation type="submission" date="2016-10" db="EMBL/GenBank/DDBJ databases">
        <authorList>
            <person name="Varghese N."/>
            <person name="Submissions S."/>
        </authorList>
    </citation>
    <scope>NUCLEOTIDE SEQUENCE [LARGE SCALE GENOMIC DNA]</scope>
    <source>
        <strain evidence="13">DSM 1565</strain>
    </source>
</reference>
<dbReference type="PANTHER" id="PTHR43840">
    <property type="entry name" value="MITOCHONDRIAL METAL TRANSPORTER 1-RELATED"/>
    <property type="match status" value="1"/>
</dbReference>
<evidence type="ECO:0000259" key="11">
    <source>
        <dbReference type="Pfam" id="PF16916"/>
    </source>
</evidence>
<dbReference type="OrthoDB" id="9806522at2"/>
<dbReference type="InterPro" id="IPR058533">
    <property type="entry name" value="Cation_efflux_TM"/>
</dbReference>
<dbReference type="NCBIfam" id="TIGR01297">
    <property type="entry name" value="CDF"/>
    <property type="match status" value="1"/>
</dbReference>
<evidence type="ECO:0000256" key="1">
    <source>
        <dbReference type="ARBA" id="ARBA00004651"/>
    </source>
</evidence>
<evidence type="ECO:0000256" key="7">
    <source>
        <dbReference type="ARBA" id="ARBA00023136"/>
    </source>
</evidence>
<dbReference type="InterPro" id="IPR036837">
    <property type="entry name" value="Cation_efflux_CTD_sf"/>
</dbReference>
<feature type="transmembrane region" description="Helical" evidence="9">
    <location>
        <begin position="157"/>
        <end position="179"/>
    </location>
</feature>
<feature type="transmembrane region" description="Helical" evidence="9">
    <location>
        <begin position="83"/>
        <end position="102"/>
    </location>
</feature>
<dbReference type="RefSeq" id="WP_092863579.1">
    <property type="nucleotide sequence ID" value="NZ_FPCH01000001.1"/>
</dbReference>
<proteinExistence type="inferred from homology"/>
<dbReference type="InterPro" id="IPR050291">
    <property type="entry name" value="CDF_Transporter"/>
</dbReference>
<feature type="domain" description="Cation efflux protein cytoplasmic" evidence="11">
    <location>
        <begin position="215"/>
        <end position="292"/>
    </location>
</feature>
<feature type="transmembrane region" description="Helical" evidence="9">
    <location>
        <begin position="185"/>
        <end position="202"/>
    </location>
</feature>
<feature type="transmembrane region" description="Helical" evidence="9">
    <location>
        <begin position="114"/>
        <end position="136"/>
    </location>
</feature>
<protein>
    <recommendedName>
        <fullName evidence="8">Protein p34</fullName>
    </recommendedName>
</protein>
<keyword evidence="7 9" id="KW-0472">Membrane</keyword>